<feature type="domain" description="PE" evidence="1">
    <location>
        <begin position="50"/>
        <end position="129"/>
    </location>
</feature>
<organism evidence="2 3">
    <name type="scientific">Actinokineospora cianjurensis</name>
    <dbReference type="NCBI Taxonomy" id="585224"/>
    <lineage>
        <taxon>Bacteria</taxon>
        <taxon>Bacillati</taxon>
        <taxon>Actinomycetota</taxon>
        <taxon>Actinomycetes</taxon>
        <taxon>Pseudonocardiales</taxon>
        <taxon>Pseudonocardiaceae</taxon>
        <taxon>Actinokineospora</taxon>
    </lineage>
</organism>
<protein>
    <submittedName>
        <fullName evidence="2">PE family protein</fullName>
    </submittedName>
</protein>
<dbReference type="RefSeq" id="WP_170224025.1">
    <property type="nucleotide sequence ID" value="NZ_RCDD01000001.1"/>
</dbReference>
<dbReference type="Gene3D" id="1.10.287.850">
    <property type="entry name" value="HP0062-like domain"/>
    <property type="match status" value="1"/>
</dbReference>
<dbReference type="EMBL" id="RCDD01000001">
    <property type="protein sequence ID" value="RLK59788.1"/>
    <property type="molecule type" value="Genomic_DNA"/>
</dbReference>
<reference evidence="2 3" key="1">
    <citation type="submission" date="2018-10" db="EMBL/GenBank/DDBJ databases">
        <title>Genomic Encyclopedia of Archaeal and Bacterial Type Strains, Phase II (KMG-II): from individual species to whole genera.</title>
        <authorList>
            <person name="Goeker M."/>
        </authorList>
    </citation>
    <scope>NUCLEOTIDE SEQUENCE [LARGE SCALE GENOMIC DNA]</scope>
    <source>
        <strain evidence="2 3">DSM 45657</strain>
    </source>
</reference>
<evidence type="ECO:0000313" key="2">
    <source>
        <dbReference type="EMBL" id="RLK59788.1"/>
    </source>
</evidence>
<evidence type="ECO:0000259" key="1">
    <source>
        <dbReference type="Pfam" id="PF00934"/>
    </source>
</evidence>
<name>A0A421B684_9PSEU</name>
<proteinExistence type="predicted"/>
<sequence length="138" mass="14936">MPDGNGRALAGSGISDQFMVGDRLVSPPGTGAPSAGYFRFESLIVLDSLIAQWKTITDRISACQRQLTTAYDIVQPPAQDPASDSEAEATRQTLVKAIEHNKTMREYARDYVHMLTAARQAYAATEAVNSATLRSEEG</sequence>
<evidence type="ECO:0000313" key="3">
    <source>
        <dbReference type="Proteomes" id="UP000282454"/>
    </source>
</evidence>
<keyword evidence="3" id="KW-1185">Reference proteome</keyword>
<dbReference type="InterPro" id="IPR000084">
    <property type="entry name" value="PE-PGRS_N"/>
</dbReference>
<accession>A0A421B684</accession>
<comment type="caution">
    <text evidence="2">The sequence shown here is derived from an EMBL/GenBank/DDBJ whole genome shotgun (WGS) entry which is preliminary data.</text>
</comment>
<dbReference type="Pfam" id="PF00934">
    <property type="entry name" value="PE"/>
    <property type="match status" value="1"/>
</dbReference>
<dbReference type="Proteomes" id="UP000282454">
    <property type="component" value="Unassembled WGS sequence"/>
</dbReference>
<dbReference type="AlphaFoldDB" id="A0A421B684"/>
<gene>
    <name evidence="2" type="ORF">CLV68_0273</name>
</gene>